<comment type="similarity">
    <text evidence="1">Belongs to the transglutaminase-like superfamily. PNGase family.</text>
</comment>
<evidence type="ECO:0000256" key="3">
    <source>
        <dbReference type="ARBA" id="ARBA00022833"/>
    </source>
</evidence>
<dbReference type="GO" id="GO:0046872">
    <property type="term" value="F:metal ion binding"/>
    <property type="evidence" value="ECO:0007669"/>
    <property type="project" value="UniProtKB-KW"/>
</dbReference>
<dbReference type="GO" id="GO:0006516">
    <property type="term" value="P:glycoprotein catabolic process"/>
    <property type="evidence" value="ECO:0007669"/>
    <property type="project" value="TreeGrafter"/>
</dbReference>
<dbReference type="Gene3D" id="3.10.620.30">
    <property type="match status" value="1"/>
</dbReference>
<dbReference type="InterPro" id="IPR050883">
    <property type="entry name" value="PNGase"/>
</dbReference>
<dbReference type="EMBL" id="KV454305">
    <property type="protein sequence ID" value="ODQ69093.1"/>
    <property type="molecule type" value="Genomic_DNA"/>
</dbReference>
<dbReference type="SUPFAM" id="SSF54001">
    <property type="entry name" value="Cysteine proteinases"/>
    <property type="match status" value="1"/>
</dbReference>
<keyword evidence="2" id="KW-0479">Metal-binding</keyword>
<accession>A0A1E3PUK3</accession>
<dbReference type="SMART" id="SM00460">
    <property type="entry name" value="TGc"/>
    <property type="match status" value="1"/>
</dbReference>
<dbReference type="GO" id="GO:0000224">
    <property type="term" value="F:peptide-N4-(N-acetyl-beta-glucosaminyl)asparagine amidase activity"/>
    <property type="evidence" value="ECO:0007669"/>
    <property type="project" value="TreeGrafter"/>
</dbReference>
<organism evidence="7 8">
    <name type="scientific">Lipomyces starkeyi NRRL Y-11557</name>
    <dbReference type="NCBI Taxonomy" id="675824"/>
    <lineage>
        <taxon>Eukaryota</taxon>
        <taxon>Fungi</taxon>
        <taxon>Dikarya</taxon>
        <taxon>Ascomycota</taxon>
        <taxon>Saccharomycotina</taxon>
        <taxon>Lipomycetes</taxon>
        <taxon>Lipomycetales</taxon>
        <taxon>Lipomycetaceae</taxon>
        <taxon>Lipomyces</taxon>
    </lineage>
</organism>
<evidence type="ECO:0000313" key="7">
    <source>
        <dbReference type="EMBL" id="ODQ69093.1"/>
    </source>
</evidence>
<evidence type="ECO:0000256" key="2">
    <source>
        <dbReference type="ARBA" id="ARBA00022723"/>
    </source>
</evidence>
<feature type="region of interest" description="Disordered" evidence="5">
    <location>
        <begin position="304"/>
        <end position="340"/>
    </location>
</feature>
<dbReference type="InterPro" id="IPR002931">
    <property type="entry name" value="Transglutaminase-like"/>
</dbReference>
<feature type="compositionally biased region" description="Polar residues" evidence="5">
    <location>
        <begin position="307"/>
        <end position="316"/>
    </location>
</feature>
<dbReference type="Proteomes" id="UP000094385">
    <property type="component" value="Unassembled WGS sequence"/>
</dbReference>
<evidence type="ECO:0000313" key="8">
    <source>
        <dbReference type="Proteomes" id="UP000094385"/>
    </source>
</evidence>
<feature type="compositionally biased region" description="Basic and acidic residues" evidence="5">
    <location>
        <begin position="320"/>
        <end position="340"/>
    </location>
</feature>
<protein>
    <recommendedName>
        <fullName evidence="4">Peptide:N-glycanase 1</fullName>
    </recommendedName>
</protein>
<dbReference type="OrthoDB" id="409136at2759"/>
<dbReference type="InterPro" id="IPR038765">
    <property type="entry name" value="Papain-like_cys_pep_sf"/>
</dbReference>
<dbReference type="PANTHER" id="PTHR12143">
    <property type="entry name" value="PEPTIDE N-GLYCANASE PNGASE -RELATED"/>
    <property type="match status" value="1"/>
</dbReference>
<name>A0A1E3PUK3_LIPST</name>
<dbReference type="GO" id="GO:0005829">
    <property type="term" value="C:cytosol"/>
    <property type="evidence" value="ECO:0007669"/>
    <property type="project" value="TreeGrafter"/>
</dbReference>
<dbReference type="Gene3D" id="2.20.25.10">
    <property type="match status" value="1"/>
</dbReference>
<dbReference type="GO" id="GO:0005634">
    <property type="term" value="C:nucleus"/>
    <property type="evidence" value="ECO:0007669"/>
    <property type="project" value="TreeGrafter"/>
</dbReference>
<evidence type="ECO:0000256" key="1">
    <source>
        <dbReference type="ARBA" id="ARBA00009390"/>
    </source>
</evidence>
<proteinExistence type="inferred from homology"/>
<dbReference type="PANTHER" id="PTHR12143:SF19">
    <property type="entry name" value="PEPTIDE-N(4)-(N-ACETYL-BETA-GLUCOSAMINYL)ASPARAGINE AMIDASE"/>
    <property type="match status" value="1"/>
</dbReference>
<keyword evidence="3" id="KW-0862">Zinc</keyword>
<sequence length="340" mass="38670">MSGNWIHDVASRYRAATGSLPPVPTMTRPQPTAPLIASPFSRELHDLSRTPLAFEDQTLLDEALETLPLERLYSEAEHAAENDKVWGMQDHLIQALLKWFRNDFFTWVNVPSCTYCGGETAAIGGRAPTPQEQADGAGRVELYECKSCKTLVRFPRYGHPRKLLTFRKGRCGEWANCFTLLCRSLGSRARWVWCAEDHVWTEVYSETKKRWIHADSCETAWDQPRLYEQGWGKKMSYAIGFSVEGATDVSRRYIRTEGGQLPRNRIPESELVLTLRAITQERRLEFAASEKSVLESEDLAEERELQSYVNNTTPASTAELRPRETGAGEWTDARGENGRH</sequence>
<keyword evidence="8" id="KW-1185">Reference proteome</keyword>
<evidence type="ECO:0000256" key="4">
    <source>
        <dbReference type="ARBA" id="ARBA00032858"/>
    </source>
</evidence>
<feature type="domain" description="Transglutaminase-like" evidence="6">
    <location>
        <begin position="163"/>
        <end position="218"/>
    </location>
</feature>
<evidence type="ECO:0000259" key="6">
    <source>
        <dbReference type="SMART" id="SM00460"/>
    </source>
</evidence>
<gene>
    <name evidence="7" type="ORF">LIPSTDRAFT_76320</name>
</gene>
<dbReference type="Pfam" id="PF01841">
    <property type="entry name" value="Transglut_core"/>
    <property type="match status" value="1"/>
</dbReference>
<dbReference type="AlphaFoldDB" id="A0A1E3PUK3"/>
<dbReference type="FunFam" id="2.20.25.10:FF:000011">
    <property type="entry name" value="peptide-N(4)-(N-acetyl-beta- glucosaminyl)asparagine amidase"/>
    <property type="match status" value="1"/>
</dbReference>
<dbReference type="STRING" id="675824.A0A1E3PUK3"/>
<reference evidence="7 8" key="1">
    <citation type="journal article" date="2016" name="Proc. Natl. Acad. Sci. U.S.A.">
        <title>Comparative genomics of biotechnologically important yeasts.</title>
        <authorList>
            <person name="Riley R."/>
            <person name="Haridas S."/>
            <person name="Wolfe K.H."/>
            <person name="Lopes M.R."/>
            <person name="Hittinger C.T."/>
            <person name="Goeker M."/>
            <person name="Salamov A.A."/>
            <person name="Wisecaver J.H."/>
            <person name="Long T.M."/>
            <person name="Calvey C.H."/>
            <person name="Aerts A.L."/>
            <person name="Barry K.W."/>
            <person name="Choi C."/>
            <person name="Clum A."/>
            <person name="Coughlan A.Y."/>
            <person name="Deshpande S."/>
            <person name="Douglass A.P."/>
            <person name="Hanson S.J."/>
            <person name="Klenk H.-P."/>
            <person name="LaButti K.M."/>
            <person name="Lapidus A."/>
            <person name="Lindquist E.A."/>
            <person name="Lipzen A.M."/>
            <person name="Meier-Kolthoff J.P."/>
            <person name="Ohm R.A."/>
            <person name="Otillar R.P."/>
            <person name="Pangilinan J.L."/>
            <person name="Peng Y."/>
            <person name="Rokas A."/>
            <person name="Rosa C.A."/>
            <person name="Scheuner C."/>
            <person name="Sibirny A.A."/>
            <person name="Slot J.C."/>
            <person name="Stielow J.B."/>
            <person name="Sun H."/>
            <person name="Kurtzman C.P."/>
            <person name="Blackwell M."/>
            <person name="Grigoriev I.V."/>
            <person name="Jeffries T.W."/>
        </authorList>
    </citation>
    <scope>NUCLEOTIDE SEQUENCE [LARGE SCALE GENOMIC DNA]</scope>
    <source>
        <strain evidence="7 8">NRRL Y-11557</strain>
    </source>
</reference>
<evidence type="ECO:0000256" key="5">
    <source>
        <dbReference type="SAM" id="MobiDB-lite"/>
    </source>
</evidence>